<dbReference type="PATRIC" id="fig|1225564.3.peg.3787"/>
<feature type="transmembrane region" description="Helical" evidence="1">
    <location>
        <begin position="42"/>
        <end position="59"/>
    </location>
</feature>
<keyword evidence="4" id="KW-1185">Reference proteome</keyword>
<dbReference type="EMBL" id="LCYG01000035">
    <property type="protein sequence ID" value="KLK92430.1"/>
    <property type="molecule type" value="Genomic_DNA"/>
</dbReference>
<accession>A0A0H1RB35</accession>
<feature type="transmembrane region" description="Helical" evidence="1">
    <location>
        <begin position="95"/>
        <end position="114"/>
    </location>
</feature>
<name>A0A0H1RB35_9HYPH</name>
<keyword evidence="1" id="KW-0472">Membrane</keyword>
<evidence type="ECO:0000256" key="1">
    <source>
        <dbReference type="SAM" id="Phobius"/>
    </source>
</evidence>
<keyword evidence="1" id="KW-0812">Transmembrane</keyword>
<organism evidence="3 4">
    <name type="scientific">Microvirga vignae</name>
    <dbReference type="NCBI Taxonomy" id="1225564"/>
    <lineage>
        <taxon>Bacteria</taxon>
        <taxon>Pseudomonadati</taxon>
        <taxon>Pseudomonadota</taxon>
        <taxon>Alphaproteobacteria</taxon>
        <taxon>Hyphomicrobiales</taxon>
        <taxon>Methylobacteriaceae</taxon>
        <taxon>Microvirga</taxon>
    </lineage>
</organism>
<gene>
    <name evidence="3" type="ORF">AA309_14555</name>
</gene>
<dbReference type="OrthoDB" id="166183at2"/>
<evidence type="ECO:0000313" key="3">
    <source>
        <dbReference type="EMBL" id="KLK92430.1"/>
    </source>
</evidence>
<protein>
    <recommendedName>
        <fullName evidence="2">SPW repeat-containing integral membrane domain-containing protein</fullName>
    </recommendedName>
</protein>
<feature type="domain" description="SPW repeat-containing integral membrane" evidence="2">
    <location>
        <begin position="13"/>
        <end position="105"/>
    </location>
</feature>
<proteinExistence type="predicted"/>
<feature type="transmembrane region" description="Helical" evidence="1">
    <location>
        <begin position="12"/>
        <end position="30"/>
    </location>
</feature>
<feature type="transmembrane region" description="Helical" evidence="1">
    <location>
        <begin position="66"/>
        <end position="83"/>
    </location>
</feature>
<evidence type="ECO:0000259" key="2">
    <source>
        <dbReference type="Pfam" id="PF03779"/>
    </source>
</evidence>
<dbReference type="Pfam" id="PF03779">
    <property type="entry name" value="SPW"/>
    <property type="match status" value="1"/>
</dbReference>
<sequence>MGTVNDRVDTTFSITNVALGVLLIAAPWLLGFTDETWASRNAWVSGGVVVLLALLALVRTYDWEEWLNVIAGLWITASPWLLWFEDVVPARWTHIIIGLCIIVFTALELRHLYLAPKDMMISQR</sequence>
<evidence type="ECO:0000313" key="4">
    <source>
        <dbReference type="Proteomes" id="UP000035489"/>
    </source>
</evidence>
<dbReference type="Proteomes" id="UP000035489">
    <property type="component" value="Unassembled WGS sequence"/>
</dbReference>
<keyword evidence="1" id="KW-1133">Transmembrane helix</keyword>
<dbReference type="AlphaFoldDB" id="A0A0H1RB35"/>
<comment type="caution">
    <text evidence="3">The sequence shown here is derived from an EMBL/GenBank/DDBJ whole genome shotgun (WGS) entry which is preliminary data.</text>
</comment>
<dbReference type="STRING" id="1225564.AA309_14555"/>
<reference evidence="3 4" key="1">
    <citation type="submission" date="2015-05" db="EMBL/GenBank/DDBJ databases">
        <title>Draft genome sequence of Microvirga vignae strain BR3299, a novel nitrogen fixing bacteria isolated from Brazil semi-aired region.</title>
        <authorList>
            <person name="Zilli J.E."/>
            <person name="Passos S.R."/>
            <person name="Leite J."/>
            <person name="Baldani J.I."/>
            <person name="Xavier G.R."/>
            <person name="Rumjaneck N.G."/>
            <person name="Simoes-Araujo J.L."/>
        </authorList>
    </citation>
    <scope>NUCLEOTIDE SEQUENCE [LARGE SCALE GENOMIC DNA]</scope>
    <source>
        <strain evidence="3 4">BR3299</strain>
    </source>
</reference>
<dbReference type="InterPro" id="IPR005530">
    <property type="entry name" value="SPW"/>
</dbReference>
<dbReference type="RefSeq" id="WP_047189756.1">
    <property type="nucleotide sequence ID" value="NZ_LCYG01000035.1"/>
</dbReference>